<name>A0AA38LQS3_TAXCH</name>
<dbReference type="Pfam" id="PF02825">
    <property type="entry name" value="WWE"/>
    <property type="match status" value="1"/>
</dbReference>
<gene>
    <name evidence="3" type="ORF">KI387_002100</name>
</gene>
<reference evidence="3 4" key="1">
    <citation type="journal article" date="2021" name="Nat. Plants">
        <title>The Taxus genome provides insights into paclitaxel biosynthesis.</title>
        <authorList>
            <person name="Xiong X."/>
            <person name="Gou J."/>
            <person name="Liao Q."/>
            <person name="Li Y."/>
            <person name="Zhou Q."/>
            <person name="Bi G."/>
            <person name="Li C."/>
            <person name="Du R."/>
            <person name="Wang X."/>
            <person name="Sun T."/>
            <person name="Guo L."/>
            <person name="Liang H."/>
            <person name="Lu P."/>
            <person name="Wu Y."/>
            <person name="Zhang Z."/>
            <person name="Ro D.K."/>
            <person name="Shang Y."/>
            <person name="Huang S."/>
            <person name="Yan J."/>
        </authorList>
    </citation>
    <scope>NUCLEOTIDE SEQUENCE [LARGE SCALE GENOMIC DNA]</scope>
    <source>
        <strain evidence="3">Ta-2019</strain>
    </source>
</reference>
<evidence type="ECO:0000313" key="3">
    <source>
        <dbReference type="EMBL" id="KAH9329992.1"/>
    </source>
</evidence>
<dbReference type="Gene3D" id="3.30.720.50">
    <property type="match status" value="1"/>
</dbReference>
<sequence length="242" mass="27119">MCRIMDPTEKGVWWKDDTKWVMYAPEIAAQILRAKNKGDANVTVGPLISSRYPAGTTYTIDLLAMKQKNLSTGFSRDVKIIPPSSHHDQEEDESEGERDVAAFVTPARGRHISNNNLNREGKEAAGKDIVRMVPSITVDLQTLSSRCIIDDQCNLVLKLPKTVGRSEPLKSLTRKTLALLLEKLTTKDFIKSIVASKIHNSNQAWKIRECDSFVLGRAQIPHMYSSFLNYLSSLAEKEEGFV</sequence>
<dbReference type="EMBL" id="JAHRHJ020000001">
    <property type="protein sequence ID" value="KAH9329992.1"/>
    <property type="molecule type" value="Genomic_DNA"/>
</dbReference>
<evidence type="ECO:0000313" key="4">
    <source>
        <dbReference type="Proteomes" id="UP000824469"/>
    </source>
</evidence>
<dbReference type="InterPro" id="IPR037197">
    <property type="entry name" value="WWE_dom_sf"/>
</dbReference>
<protein>
    <recommendedName>
        <fullName evidence="2">WWE domain-containing protein</fullName>
    </recommendedName>
</protein>
<dbReference type="OMA" id="WERYSPE"/>
<dbReference type="AlphaFoldDB" id="A0AA38LQS3"/>
<feature type="domain" description="WWE" evidence="2">
    <location>
        <begin position="1"/>
        <end position="80"/>
    </location>
</feature>
<comment type="caution">
    <text evidence="3">The sequence shown here is derived from an EMBL/GenBank/DDBJ whole genome shotgun (WGS) entry which is preliminary data.</text>
</comment>
<dbReference type="SUPFAM" id="SSF117839">
    <property type="entry name" value="WWE domain"/>
    <property type="match status" value="1"/>
</dbReference>
<accession>A0AA38LQS3</accession>
<feature type="region of interest" description="Disordered" evidence="1">
    <location>
        <begin position="77"/>
        <end position="97"/>
    </location>
</feature>
<feature type="non-terminal residue" evidence="3">
    <location>
        <position position="1"/>
    </location>
</feature>
<keyword evidence="4" id="KW-1185">Reference proteome</keyword>
<dbReference type="Proteomes" id="UP000824469">
    <property type="component" value="Unassembled WGS sequence"/>
</dbReference>
<dbReference type="InterPro" id="IPR004170">
    <property type="entry name" value="WWE_dom"/>
</dbReference>
<organism evidence="3 4">
    <name type="scientific">Taxus chinensis</name>
    <name type="common">Chinese yew</name>
    <name type="synonym">Taxus wallichiana var. chinensis</name>
    <dbReference type="NCBI Taxonomy" id="29808"/>
    <lineage>
        <taxon>Eukaryota</taxon>
        <taxon>Viridiplantae</taxon>
        <taxon>Streptophyta</taxon>
        <taxon>Embryophyta</taxon>
        <taxon>Tracheophyta</taxon>
        <taxon>Spermatophyta</taxon>
        <taxon>Pinopsida</taxon>
        <taxon>Pinidae</taxon>
        <taxon>Conifers II</taxon>
        <taxon>Cupressales</taxon>
        <taxon>Taxaceae</taxon>
        <taxon>Taxus</taxon>
    </lineage>
</organism>
<dbReference type="PROSITE" id="PS50918">
    <property type="entry name" value="WWE"/>
    <property type="match status" value="1"/>
</dbReference>
<evidence type="ECO:0000256" key="1">
    <source>
        <dbReference type="SAM" id="MobiDB-lite"/>
    </source>
</evidence>
<evidence type="ECO:0000259" key="2">
    <source>
        <dbReference type="PROSITE" id="PS50918"/>
    </source>
</evidence>
<proteinExistence type="predicted"/>